<dbReference type="EMBL" id="ANIZ01002618">
    <property type="protein sequence ID" value="ETI39404.1"/>
    <property type="molecule type" value="Genomic_DNA"/>
</dbReference>
<evidence type="ECO:0000313" key="3">
    <source>
        <dbReference type="EMBL" id="ETI39404.1"/>
    </source>
</evidence>
<evidence type="ECO:0000256" key="2">
    <source>
        <dbReference type="SAM" id="SignalP"/>
    </source>
</evidence>
<dbReference type="OrthoDB" id="10396003at2759"/>
<proteinExistence type="predicted"/>
<keyword evidence="2" id="KW-0732">Signal</keyword>
<gene>
    <name evidence="3" type="ORF">F443_15011</name>
</gene>
<dbReference type="eggNOG" id="ENOG502RFEH">
    <property type="taxonomic scope" value="Eukaryota"/>
</dbReference>
<keyword evidence="1" id="KW-1133">Transmembrane helix</keyword>
<feature type="signal peptide" evidence="2">
    <location>
        <begin position="1"/>
        <end position="24"/>
    </location>
</feature>
<keyword evidence="4" id="KW-1185">Reference proteome</keyword>
<name>V9EJP3_PHYNI</name>
<protein>
    <recommendedName>
        <fullName evidence="5">RxLR effector protein</fullName>
    </recommendedName>
</protein>
<dbReference type="Proteomes" id="UP000018721">
    <property type="component" value="Unassembled WGS sequence"/>
</dbReference>
<feature type="chain" id="PRO_5004774210" description="RxLR effector protein" evidence="2">
    <location>
        <begin position="25"/>
        <end position="137"/>
    </location>
</feature>
<feature type="transmembrane region" description="Helical" evidence="1">
    <location>
        <begin position="102"/>
        <end position="123"/>
    </location>
</feature>
<keyword evidence="1" id="KW-0812">Transmembrane</keyword>
<comment type="caution">
    <text evidence="3">The sequence shown here is derived from an EMBL/GenBank/DDBJ whole genome shotgun (WGS) entry which is preliminary data.</text>
</comment>
<keyword evidence="1" id="KW-0472">Membrane</keyword>
<evidence type="ECO:0000313" key="4">
    <source>
        <dbReference type="Proteomes" id="UP000018721"/>
    </source>
</evidence>
<dbReference type="AlphaFoldDB" id="V9EJP3"/>
<sequence length="137" mass="14645">MNLTFYCSVLIAVAVAHGLHYVAAENAATVHPTSEVESYGAVSEARYLRGRQKVDDEERVAVAGPAWYATHVMTHTSRSKLSTQNSQKILDAVKNDEPLPKWVKALVVLIGLGVVSGAAVAGVKITQGLLNTSNSKE</sequence>
<organism evidence="3 4">
    <name type="scientific">Phytophthora nicotianae P1569</name>
    <dbReference type="NCBI Taxonomy" id="1317065"/>
    <lineage>
        <taxon>Eukaryota</taxon>
        <taxon>Sar</taxon>
        <taxon>Stramenopiles</taxon>
        <taxon>Oomycota</taxon>
        <taxon>Peronosporomycetes</taxon>
        <taxon>Peronosporales</taxon>
        <taxon>Peronosporaceae</taxon>
        <taxon>Phytophthora</taxon>
    </lineage>
</organism>
<dbReference type="HOGENOM" id="CLU_154920_0_0_1"/>
<accession>V9EJP3</accession>
<evidence type="ECO:0000256" key="1">
    <source>
        <dbReference type="SAM" id="Phobius"/>
    </source>
</evidence>
<reference evidence="3 4" key="1">
    <citation type="submission" date="2013-11" db="EMBL/GenBank/DDBJ databases">
        <title>The Genome Sequence of Phytophthora parasitica P1569.</title>
        <authorList>
            <consortium name="The Broad Institute Genomics Platform"/>
            <person name="Russ C."/>
            <person name="Tyler B."/>
            <person name="Panabieres F."/>
            <person name="Shan W."/>
            <person name="Tripathy S."/>
            <person name="Grunwald N."/>
            <person name="Machado M."/>
            <person name="Johnson C.S."/>
            <person name="Arredondo F."/>
            <person name="Hong C."/>
            <person name="Coffey M."/>
            <person name="Young S.K."/>
            <person name="Zeng Q."/>
            <person name="Gargeya S."/>
            <person name="Fitzgerald M."/>
            <person name="Abouelleil A."/>
            <person name="Alvarado L."/>
            <person name="Chapman S.B."/>
            <person name="Gainer-Dewar J."/>
            <person name="Goldberg J."/>
            <person name="Griggs A."/>
            <person name="Gujja S."/>
            <person name="Hansen M."/>
            <person name="Howarth C."/>
            <person name="Imamovic A."/>
            <person name="Ireland A."/>
            <person name="Larimer J."/>
            <person name="McCowan C."/>
            <person name="Murphy C."/>
            <person name="Pearson M."/>
            <person name="Poon T.W."/>
            <person name="Priest M."/>
            <person name="Roberts A."/>
            <person name="Saif S."/>
            <person name="Shea T."/>
            <person name="Sykes S."/>
            <person name="Wortman J."/>
            <person name="Nusbaum C."/>
            <person name="Birren B."/>
        </authorList>
    </citation>
    <scope>NUCLEOTIDE SEQUENCE [LARGE SCALE GENOMIC DNA]</scope>
    <source>
        <strain evidence="3 4">P1569</strain>
    </source>
</reference>
<evidence type="ECO:0008006" key="5">
    <source>
        <dbReference type="Google" id="ProtNLM"/>
    </source>
</evidence>